<comment type="subcellular location">
    <subcellularLocation>
        <location evidence="2">Cytoplasm</location>
    </subcellularLocation>
    <subcellularLocation>
        <location evidence="1">Nucleus</location>
    </subcellularLocation>
</comment>
<organism evidence="12 13">
    <name type="scientific">Notechis scutatus</name>
    <name type="common">mainland tiger snake</name>
    <dbReference type="NCBI Taxonomy" id="8663"/>
    <lineage>
        <taxon>Eukaryota</taxon>
        <taxon>Metazoa</taxon>
        <taxon>Chordata</taxon>
        <taxon>Craniata</taxon>
        <taxon>Vertebrata</taxon>
        <taxon>Euteleostomi</taxon>
        <taxon>Lepidosauria</taxon>
        <taxon>Squamata</taxon>
        <taxon>Bifurcata</taxon>
        <taxon>Unidentata</taxon>
        <taxon>Episquamata</taxon>
        <taxon>Toxicofera</taxon>
        <taxon>Serpentes</taxon>
        <taxon>Colubroidea</taxon>
        <taxon>Elapidae</taxon>
        <taxon>Hydrophiinae</taxon>
        <taxon>Notechis</taxon>
    </lineage>
</organism>
<dbReference type="PANTHER" id="PTHR31169">
    <property type="entry name" value="OS05G0300700 PROTEIN"/>
    <property type="match status" value="1"/>
</dbReference>
<proteinExistence type="predicted"/>
<evidence type="ECO:0000256" key="2">
    <source>
        <dbReference type="ARBA" id="ARBA00004496"/>
    </source>
</evidence>
<gene>
    <name evidence="13" type="primary">CDCA7L</name>
</gene>
<evidence type="ECO:0000313" key="13">
    <source>
        <dbReference type="RefSeq" id="XP_026533821.1"/>
    </source>
</evidence>
<feature type="compositionally biased region" description="Acidic residues" evidence="10">
    <location>
        <begin position="118"/>
        <end position="129"/>
    </location>
</feature>
<dbReference type="PANTHER" id="PTHR31169:SF4">
    <property type="entry name" value="CELL DIVISION CYCLE-ASSOCIATED 7-LIKE PROTEIN"/>
    <property type="match status" value="1"/>
</dbReference>
<keyword evidence="12" id="KW-1185">Reference proteome</keyword>
<evidence type="ECO:0000256" key="3">
    <source>
        <dbReference type="ARBA" id="ARBA00022490"/>
    </source>
</evidence>
<evidence type="ECO:0000256" key="5">
    <source>
        <dbReference type="ARBA" id="ARBA00022553"/>
    </source>
</evidence>
<dbReference type="GeneID" id="113418904"/>
<dbReference type="GO" id="GO:0006355">
    <property type="term" value="P:regulation of DNA-templated transcription"/>
    <property type="evidence" value="ECO:0007669"/>
    <property type="project" value="InterPro"/>
</dbReference>
<dbReference type="KEGG" id="nss:113418904"/>
<evidence type="ECO:0000313" key="12">
    <source>
        <dbReference type="Proteomes" id="UP000504612"/>
    </source>
</evidence>
<evidence type="ECO:0000256" key="6">
    <source>
        <dbReference type="ARBA" id="ARBA00022843"/>
    </source>
</evidence>
<feature type="compositionally biased region" description="Basic residues" evidence="10">
    <location>
        <begin position="169"/>
        <end position="178"/>
    </location>
</feature>
<name>A0A6J1US74_9SAUR</name>
<dbReference type="Pfam" id="PF10497">
    <property type="entry name" value="zf-4CXXC_R1"/>
    <property type="match status" value="1"/>
</dbReference>
<evidence type="ECO:0000256" key="4">
    <source>
        <dbReference type="ARBA" id="ARBA00022499"/>
    </source>
</evidence>
<feature type="compositionally biased region" description="Low complexity" evidence="10">
    <location>
        <begin position="186"/>
        <end position="197"/>
    </location>
</feature>
<evidence type="ECO:0000256" key="8">
    <source>
        <dbReference type="ARBA" id="ARBA00023163"/>
    </source>
</evidence>
<keyword evidence="6" id="KW-0832">Ubl conjugation</keyword>
<feature type="region of interest" description="Disordered" evidence="10">
    <location>
        <begin position="49"/>
        <end position="80"/>
    </location>
</feature>
<keyword evidence="5" id="KW-0597">Phosphoprotein</keyword>
<feature type="compositionally biased region" description="Polar residues" evidence="10">
    <location>
        <begin position="94"/>
        <end position="113"/>
    </location>
</feature>
<dbReference type="RefSeq" id="XP_026533821.1">
    <property type="nucleotide sequence ID" value="XM_026678036.1"/>
</dbReference>
<dbReference type="InterPro" id="IPR040221">
    <property type="entry name" value="CDCA7/CDA7L"/>
</dbReference>
<dbReference type="CTD" id="55536"/>
<sequence length="365" mass="41421">MLEFAEIFNVPDDENDFFGFELDIPMETLSLDDRNENDNMPETSRMAMELEGDNNPSLIEEEEMETESSHKKRRFKTQGTLQLPKKIAISKLLSSDSNKSPLLKGTKNTNGRNADQDTSSESEADEAPDENSNILLKRDQNIKENKAVLAQLLADLESSIPEINIPSSTKRKKASRKRASGEPIQRRTNPTRTARPPENFAVERNLPVPWVDNETYHSLIKNEPKKRKISNTGPLPIVTNEDLEHIAFSHKGKIYDRILGTTCHQCRQKTIDKKTTCHNKDCVGVRGQFCGPCLRNRYGEDVKVALLNPKWLCPPCRGVCNCSYCRKRDGYCATGTLIHLAKLYGYTNVKEYLESMPMYHVNGNE</sequence>
<evidence type="ECO:0000256" key="7">
    <source>
        <dbReference type="ARBA" id="ARBA00023015"/>
    </source>
</evidence>
<evidence type="ECO:0000259" key="11">
    <source>
        <dbReference type="Pfam" id="PF10497"/>
    </source>
</evidence>
<feature type="domain" description="Zinc-finger" evidence="11">
    <location>
        <begin position="255"/>
        <end position="353"/>
    </location>
</feature>
<dbReference type="GO" id="GO:0005634">
    <property type="term" value="C:nucleus"/>
    <property type="evidence" value="ECO:0007669"/>
    <property type="project" value="UniProtKB-SubCell"/>
</dbReference>
<reference evidence="13" key="1">
    <citation type="submission" date="2025-08" db="UniProtKB">
        <authorList>
            <consortium name="RefSeq"/>
        </authorList>
    </citation>
    <scope>IDENTIFICATION</scope>
</reference>
<keyword evidence="3" id="KW-0963">Cytoplasm</keyword>
<dbReference type="Proteomes" id="UP000504612">
    <property type="component" value="Unplaced"/>
</dbReference>
<feature type="region of interest" description="Disordered" evidence="10">
    <location>
        <begin position="94"/>
        <end position="137"/>
    </location>
</feature>
<keyword evidence="8" id="KW-0804">Transcription</keyword>
<keyword evidence="7" id="KW-0805">Transcription regulation</keyword>
<keyword evidence="4" id="KW-1017">Isopeptide bond</keyword>
<dbReference type="AlphaFoldDB" id="A0A6J1US74"/>
<keyword evidence="9" id="KW-0539">Nucleus</keyword>
<dbReference type="InterPro" id="IPR018866">
    <property type="entry name" value="Znf-4CXXC_R1"/>
</dbReference>
<dbReference type="GO" id="GO:0005737">
    <property type="term" value="C:cytoplasm"/>
    <property type="evidence" value="ECO:0007669"/>
    <property type="project" value="UniProtKB-SubCell"/>
</dbReference>
<evidence type="ECO:0000256" key="9">
    <source>
        <dbReference type="ARBA" id="ARBA00023242"/>
    </source>
</evidence>
<evidence type="ECO:0000256" key="10">
    <source>
        <dbReference type="SAM" id="MobiDB-lite"/>
    </source>
</evidence>
<protein>
    <submittedName>
        <fullName evidence="13">Cell division cycle-associated 7-like protein</fullName>
    </submittedName>
</protein>
<feature type="region of interest" description="Disordered" evidence="10">
    <location>
        <begin position="164"/>
        <end position="197"/>
    </location>
</feature>
<accession>A0A6J1US74</accession>
<evidence type="ECO:0000256" key="1">
    <source>
        <dbReference type="ARBA" id="ARBA00004123"/>
    </source>
</evidence>